<dbReference type="Proteomes" id="UP000254807">
    <property type="component" value="Unassembled WGS sequence"/>
</dbReference>
<protein>
    <submittedName>
        <fullName evidence="2">Uncharacterized protein</fullName>
    </submittedName>
</protein>
<keyword evidence="1" id="KW-1133">Transmembrane helix</keyword>
<keyword evidence="3" id="KW-1185">Reference proteome</keyword>
<keyword evidence="1" id="KW-0812">Transmembrane</keyword>
<dbReference type="EMBL" id="UFYW01000002">
    <property type="protein sequence ID" value="STF08798.1"/>
    <property type="molecule type" value="Genomic_DNA"/>
</dbReference>
<proteinExistence type="predicted"/>
<feature type="transmembrane region" description="Helical" evidence="1">
    <location>
        <begin position="38"/>
        <end position="58"/>
    </location>
</feature>
<name>A0A376L4T3_ENTGA</name>
<reference evidence="2 3" key="1">
    <citation type="submission" date="2018-06" db="EMBL/GenBank/DDBJ databases">
        <authorList>
            <consortium name="Pathogen Informatics"/>
            <person name="Doyle S."/>
        </authorList>
    </citation>
    <scope>NUCLEOTIDE SEQUENCE [LARGE SCALE GENOMIC DNA]</scope>
    <source>
        <strain evidence="2 3">NCTC12360</strain>
    </source>
</reference>
<dbReference type="AlphaFoldDB" id="A0A376L4T3"/>
<gene>
    <name evidence="2" type="ORF">NCTC12360_03794</name>
</gene>
<keyword evidence="1" id="KW-0472">Membrane</keyword>
<sequence length="68" mass="8486">MKIFIWCIFTPLILNSIFFYVQYQTPEYRPYLTVKSFIIDYLISLVIFLVCDFLFDWLPKKFKDRRFK</sequence>
<evidence type="ECO:0000313" key="3">
    <source>
        <dbReference type="Proteomes" id="UP000254807"/>
    </source>
</evidence>
<accession>A0A376L4T3</accession>
<organism evidence="2 3">
    <name type="scientific">Enterococcus gallinarum</name>
    <dbReference type="NCBI Taxonomy" id="1353"/>
    <lineage>
        <taxon>Bacteria</taxon>
        <taxon>Bacillati</taxon>
        <taxon>Bacillota</taxon>
        <taxon>Bacilli</taxon>
        <taxon>Lactobacillales</taxon>
        <taxon>Enterococcaceae</taxon>
        <taxon>Enterococcus</taxon>
    </lineage>
</organism>
<evidence type="ECO:0000256" key="1">
    <source>
        <dbReference type="SAM" id="Phobius"/>
    </source>
</evidence>
<evidence type="ECO:0000313" key="2">
    <source>
        <dbReference type="EMBL" id="STF08798.1"/>
    </source>
</evidence>